<dbReference type="Proteomes" id="UP000617544">
    <property type="component" value="Unassembled WGS sequence"/>
</dbReference>
<gene>
    <name evidence="1" type="ORF">HA331_09515</name>
</gene>
<comment type="caution">
    <text evidence="1">The sequence shown here is derived from an EMBL/GenBank/DDBJ whole genome shotgun (WGS) entry which is preliminary data.</text>
</comment>
<dbReference type="InterPro" id="IPR017139">
    <property type="entry name" value="UCP037213"/>
</dbReference>
<evidence type="ECO:0000313" key="2">
    <source>
        <dbReference type="Proteomes" id="UP000617544"/>
    </source>
</evidence>
<protein>
    <submittedName>
        <fullName evidence="1">DUF2250 domain-containing protein</fullName>
    </submittedName>
</protein>
<dbReference type="RefSeq" id="WP_010885074.1">
    <property type="nucleotide sequence ID" value="NZ_DUJN01000008.1"/>
</dbReference>
<evidence type="ECO:0000313" key="1">
    <source>
        <dbReference type="EMBL" id="HII61954.1"/>
    </source>
</evidence>
<organism evidence="1 2">
    <name type="scientific">Pyrococcus horikoshii</name>
    <dbReference type="NCBI Taxonomy" id="53953"/>
    <lineage>
        <taxon>Archaea</taxon>
        <taxon>Methanobacteriati</taxon>
        <taxon>Methanobacteriota</taxon>
        <taxon>Thermococci</taxon>
        <taxon>Thermococcales</taxon>
        <taxon>Thermococcaceae</taxon>
        <taxon>Pyrococcus</taxon>
    </lineage>
</organism>
<reference evidence="1" key="1">
    <citation type="journal article" date="2020" name="bioRxiv">
        <title>A rank-normalized archaeal taxonomy based on genome phylogeny resolves widespread incomplete and uneven classifications.</title>
        <authorList>
            <person name="Rinke C."/>
            <person name="Chuvochina M."/>
            <person name="Mussig A.J."/>
            <person name="Chaumeil P.-A."/>
            <person name="Waite D.W."/>
            <person name="Whitman W.B."/>
            <person name="Parks D.H."/>
            <person name="Hugenholtz P."/>
        </authorList>
    </citation>
    <scope>NUCLEOTIDE SEQUENCE</scope>
    <source>
        <strain evidence="1">UBA8834</strain>
    </source>
</reference>
<dbReference type="Pfam" id="PF10007">
    <property type="entry name" value="DUF2250"/>
    <property type="match status" value="1"/>
</dbReference>
<proteinExistence type="predicted"/>
<dbReference type="EMBL" id="DUJN01000008">
    <property type="protein sequence ID" value="HII61954.1"/>
    <property type="molecule type" value="Genomic_DNA"/>
</dbReference>
<dbReference type="PIRSF" id="PIRSF037213">
    <property type="entry name" value="UCP037213"/>
    <property type="match status" value="1"/>
</dbReference>
<dbReference type="AlphaFoldDB" id="A0A832WLB4"/>
<dbReference type="GeneID" id="1443309"/>
<sequence>MGREHYQKLKLLPIHLYILVHLKKASVDYAKMMARMSKLPLPLIEDAIKDLIEIGLIERDSGSTIKRSRAKFKKAFEVHKHHTYYRLSREGELFVRKINEEWLGEYFNRLIPNGWEVIRILKRVKSFSELPEKFKSDEVKDELVLYHLITPNSKVTKFFRLLCEFLGI</sequence>
<dbReference type="OMA" id="AFEVHKH"/>
<dbReference type="InterPro" id="IPR019254">
    <property type="entry name" value="DUF2250"/>
</dbReference>
<name>A0A832WLB4_PYRHR</name>
<accession>A0A832WLB4</accession>